<dbReference type="Pfam" id="PF00156">
    <property type="entry name" value="Pribosyltran"/>
    <property type="match status" value="1"/>
</dbReference>
<evidence type="ECO:0000256" key="5">
    <source>
        <dbReference type="ARBA" id="ARBA00011895"/>
    </source>
</evidence>
<keyword evidence="9 15" id="KW-0479">Metal-binding</keyword>
<evidence type="ECO:0000256" key="4">
    <source>
        <dbReference type="ARBA" id="ARBA00008391"/>
    </source>
</evidence>
<accession>A0A7C4X9M4</accession>
<dbReference type="GO" id="GO:0004422">
    <property type="term" value="F:hypoxanthine phosphoribosyltransferase activity"/>
    <property type="evidence" value="ECO:0007669"/>
    <property type="project" value="InterPro"/>
</dbReference>
<dbReference type="GO" id="GO:0006178">
    <property type="term" value="P:guanine salvage"/>
    <property type="evidence" value="ECO:0007669"/>
    <property type="project" value="TreeGrafter"/>
</dbReference>
<dbReference type="GO" id="GO:0000166">
    <property type="term" value="F:nucleotide binding"/>
    <property type="evidence" value="ECO:0007669"/>
    <property type="project" value="UniProtKB-KW"/>
</dbReference>
<dbReference type="InterPro" id="IPR050408">
    <property type="entry name" value="HGPRT"/>
</dbReference>
<evidence type="ECO:0000256" key="14">
    <source>
        <dbReference type="ARBA" id="ARBA00049402"/>
    </source>
</evidence>
<gene>
    <name evidence="17" type="primary">hpt</name>
    <name evidence="17" type="ORF">ENV60_00235</name>
</gene>
<dbReference type="GO" id="GO:0032264">
    <property type="term" value="P:IMP salvage"/>
    <property type="evidence" value="ECO:0007669"/>
    <property type="project" value="UniProtKB-UniPathway"/>
</dbReference>
<dbReference type="AlphaFoldDB" id="A0A7C4X9M4"/>
<dbReference type="FunFam" id="3.40.50.2020:FF:000006">
    <property type="entry name" value="Hypoxanthine phosphoribosyltransferase"/>
    <property type="match status" value="1"/>
</dbReference>
<dbReference type="GO" id="GO:0046100">
    <property type="term" value="P:hypoxanthine metabolic process"/>
    <property type="evidence" value="ECO:0007669"/>
    <property type="project" value="TreeGrafter"/>
</dbReference>
<dbReference type="InterPro" id="IPR005904">
    <property type="entry name" value="Hxn_phspho_trans"/>
</dbReference>
<feature type="domain" description="Phosphoribosyltransferase" evidence="16">
    <location>
        <begin position="8"/>
        <end position="153"/>
    </location>
</feature>
<dbReference type="UniPathway" id="UPA00591">
    <property type="reaction ID" value="UER00648"/>
</dbReference>
<dbReference type="NCBIfam" id="TIGR01203">
    <property type="entry name" value="HGPRTase"/>
    <property type="match status" value="1"/>
</dbReference>
<comment type="pathway">
    <text evidence="3 15">Purine metabolism; IMP biosynthesis via salvage pathway; IMP from hypoxanthine: step 1/1.</text>
</comment>
<dbReference type="PANTHER" id="PTHR43340">
    <property type="entry name" value="HYPOXANTHINE-GUANINE PHOSPHORIBOSYLTRANSFERASE"/>
    <property type="match status" value="1"/>
</dbReference>
<dbReference type="PANTHER" id="PTHR43340:SF1">
    <property type="entry name" value="HYPOXANTHINE PHOSPHORIBOSYLTRANSFERASE"/>
    <property type="match status" value="1"/>
</dbReference>
<sequence length="168" mass="19105">MNILIKEEDIKKKIKELGKEINRDYKNKNPILIGVLKGAFIFMADLLRELEIPVEIDFLGISSYEGKRSSGIVRITQDLSLNIEGRDVILIEDIIDTGRTIEYILKNLKTRNPSSIAVCTLLNKKESRIVEVPLTYVGFNIPSVFVVGYGLDYENRYRNLRDIGVLGC</sequence>
<keyword evidence="7 15" id="KW-0328">Glycosyltransferase</keyword>
<dbReference type="CDD" id="cd06223">
    <property type="entry name" value="PRTases_typeI"/>
    <property type="match status" value="1"/>
</dbReference>
<evidence type="ECO:0000259" key="16">
    <source>
        <dbReference type="Pfam" id="PF00156"/>
    </source>
</evidence>
<evidence type="ECO:0000256" key="15">
    <source>
        <dbReference type="RuleBase" id="RU364099"/>
    </source>
</evidence>
<evidence type="ECO:0000256" key="13">
    <source>
        <dbReference type="ARBA" id="ARBA00048811"/>
    </source>
</evidence>
<reference evidence="17" key="1">
    <citation type="journal article" date="2020" name="mSystems">
        <title>Genome- and Community-Level Interaction Insights into Carbon Utilization and Element Cycling Functions of Hydrothermarchaeota in Hydrothermal Sediment.</title>
        <authorList>
            <person name="Zhou Z."/>
            <person name="Liu Y."/>
            <person name="Xu W."/>
            <person name="Pan J."/>
            <person name="Luo Z.H."/>
            <person name="Li M."/>
        </authorList>
    </citation>
    <scope>NUCLEOTIDE SEQUENCE [LARGE SCALE GENOMIC DNA]</scope>
    <source>
        <strain evidence="17">SpSt-774</strain>
    </source>
</reference>
<comment type="caution">
    <text evidence="17">The sequence shown here is derived from an EMBL/GenBank/DDBJ whole genome shotgun (WGS) entry which is preliminary data.</text>
</comment>
<proteinExistence type="inferred from homology"/>
<comment type="subcellular location">
    <subcellularLocation>
        <location evidence="2 15">Cytoplasm</location>
    </subcellularLocation>
</comment>
<evidence type="ECO:0000256" key="9">
    <source>
        <dbReference type="ARBA" id="ARBA00022723"/>
    </source>
</evidence>
<evidence type="ECO:0000256" key="1">
    <source>
        <dbReference type="ARBA" id="ARBA00001946"/>
    </source>
</evidence>
<comment type="cofactor">
    <cofactor evidence="1 15">
        <name>Mg(2+)</name>
        <dbReference type="ChEBI" id="CHEBI:18420"/>
    </cofactor>
</comment>
<comment type="similarity">
    <text evidence="4 15">Belongs to the purine/pyrimidine phosphoribosyltransferase family.</text>
</comment>
<evidence type="ECO:0000256" key="11">
    <source>
        <dbReference type="ARBA" id="ARBA00022741"/>
    </source>
</evidence>
<dbReference type="EC" id="2.4.2.8" evidence="5 15"/>
<comment type="catalytic activity">
    <reaction evidence="14">
        <text>IMP + diphosphate = hypoxanthine + 5-phospho-alpha-D-ribose 1-diphosphate</text>
        <dbReference type="Rhea" id="RHEA:17973"/>
        <dbReference type="ChEBI" id="CHEBI:17368"/>
        <dbReference type="ChEBI" id="CHEBI:33019"/>
        <dbReference type="ChEBI" id="CHEBI:58017"/>
        <dbReference type="ChEBI" id="CHEBI:58053"/>
        <dbReference type="EC" id="2.4.2.8"/>
    </reaction>
    <physiologicalReaction direction="right-to-left" evidence="14">
        <dbReference type="Rhea" id="RHEA:17975"/>
    </physiologicalReaction>
</comment>
<evidence type="ECO:0000256" key="12">
    <source>
        <dbReference type="ARBA" id="ARBA00022842"/>
    </source>
</evidence>
<dbReference type="GO" id="GO:0005829">
    <property type="term" value="C:cytosol"/>
    <property type="evidence" value="ECO:0007669"/>
    <property type="project" value="TreeGrafter"/>
</dbReference>
<dbReference type="InterPro" id="IPR029057">
    <property type="entry name" value="PRTase-like"/>
</dbReference>
<keyword evidence="11 15" id="KW-0547">Nucleotide-binding</keyword>
<dbReference type="InterPro" id="IPR000836">
    <property type="entry name" value="PRTase_dom"/>
</dbReference>
<dbReference type="EMBL" id="DTGZ01000004">
    <property type="protein sequence ID" value="HGV96714.1"/>
    <property type="molecule type" value="Genomic_DNA"/>
</dbReference>
<evidence type="ECO:0000256" key="6">
    <source>
        <dbReference type="ARBA" id="ARBA00022490"/>
    </source>
</evidence>
<dbReference type="GO" id="GO:0032263">
    <property type="term" value="P:GMP salvage"/>
    <property type="evidence" value="ECO:0007669"/>
    <property type="project" value="TreeGrafter"/>
</dbReference>
<keyword evidence="8 15" id="KW-0808">Transferase</keyword>
<evidence type="ECO:0000256" key="8">
    <source>
        <dbReference type="ARBA" id="ARBA00022679"/>
    </source>
</evidence>
<protein>
    <recommendedName>
        <fullName evidence="5 15">Hypoxanthine phosphoribosyltransferase</fullName>
        <ecNumber evidence="5 15">2.4.2.8</ecNumber>
    </recommendedName>
</protein>
<evidence type="ECO:0000256" key="3">
    <source>
        <dbReference type="ARBA" id="ARBA00004669"/>
    </source>
</evidence>
<evidence type="ECO:0000256" key="7">
    <source>
        <dbReference type="ARBA" id="ARBA00022676"/>
    </source>
</evidence>
<keyword evidence="6 15" id="KW-0963">Cytoplasm</keyword>
<dbReference type="GO" id="GO:0052657">
    <property type="term" value="F:guanine phosphoribosyltransferase activity"/>
    <property type="evidence" value="ECO:0007669"/>
    <property type="project" value="UniProtKB-ARBA"/>
</dbReference>
<evidence type="ECO:0000256" key="2">
    <source>
        <dbReference type="ARBA" id="ARBA00004496"/>
    </source>
</evidence>
<dbReference type="GO" id="GO:0000287">
    <property type="term" value="F:magnesium ion binding"/>
    <property type="evidence" value="ECO:0007669"/>
    <property type="project" value="TreeGrafter"/>
</dbReference>
<keyword evidence="12 15" id="KW-0460">Magnesium</keyword>
<comment type="catalytic activity">
    <reaction evidence="13">
        <text>GMP + diphosphate = guanine + 5-phospho-alpha-D-ribose 1-diphosphate</text>
        <dbReference type="Rhea" id="RHEA:25424"/>
        <dbReference type="ChEBI" id="CHEBI:16235"/>
        <dbReference type="ChEBI" id="CHEBI:33019"/>
        <dbReference type="ChEBI" id="CHEBI:58017"/>
        <dbReference type="ChEBI" id="CHEBI:58115"/>
        <dbReference type="EC" id="2.4.2.8"/>
    </reaction>
    <physiologicalReaction direction="right-to-left" evidence="13">
        <dbReference type="Rhea" id="RHEA:25426"/>
    </physiologicalReaction>
</comment>
<dbReference type="Gene3D" id="3.40.50.2020">
    <property type="match status" value="1"/>
</dbReference>
<name>A0A7C4X9M4_UNCW3</name>
<dbReference type="GO" id="GO:0006166">
    <property type="term" value="P:purine ribonucleoside salvage"/>
    <property type="evidence" value="ECO:0007669"/>
    <property type="project" value="UniProtKB-KW"/>
</dbReference>
<evidence type="ECO:0000313" key="17">
    <source>
        <dbReference type="EMBL" id="HGV96714.1"/>
    </source>
</evidence>
<dbReference type="SUPFAM" id="SSF53271">
    <property type="entry name" value="PRTase-like"/>
    <property type="match status" value="1"/>
</dbReference>
<evidence type="ECO:0000256" key="10">
    <source>
        <dbReference type="ARBA" id="ARBA00022726"/>
    </source>
</evidence>
<keyword evidence="10 15" id="KW-0660">Purine salvage</keyword>
<organism evidence="17">
    <name type="scientific">candidate division WOR-3 bacterium</name>
    <dbReference type="NCBI Taxonomy" id="2052148"/>
    <lineage>
        <taxon>Bacteria</taxon>
        <taxon>Bacteria division WOR-3</taxon>
    </lineage>
</organism>